<sequence length="609" mass="68493">MGQRTFTLIPQFPGRAVSPDRPPLRPMTSKQVRKEYKAANKGPKLTRAEAWKQEKAEQERIRKEFEREKAAAKAKVLRDKKKEKELAEKEVKRKKRLPLVNVRPSQETISWFVRGNGTTKKRDACGKDVEKTDATTNDNDDTPEETTSASKDEPEQPATKIPKLDNIQEEDEDSFDTGMDALVQNEPLRLSMESPNDENPQEVANEGRMEHIEQLPTEFTSGLSPPKQPVPEFELEGMEDELDADFEEDFALGILEDIEAAMGKSKPNESHKLETACAASPKPNSPIPEPLLDDTRKPIPNRYAEDLGLHRPQPVSLDKPPTLQEPQINLKPPSPSPPRQEPPMSTQAILFNLDDFFPSSTQQARELEEDPDDDLLPSAPLHLAPITEEEEFSDEEPEKSVEQNTLPVLDPVLDSPPPPPRRFFTSSGSHERMCLAVQRSRRTAALEKIQQRERSRVQAGMVQQVQTSSRSAVKSGEPAKKPPTFSKPPVFSKPPPQINQRNQPRQPPFKTSLGMHEKHHTNTPPVMRSETPKQPQRPPLNTSPTLHNRPNTNKHTPAKINGTAKQPSPARPQETKENQRPPQEPFALSASQESYGGEWVDDLAYELTV</sequence>
<gene>
    <name evidence="2" type="ORF">KAF25_009922</name>
</gene>
<feature type="compositionally biased region" description="Polar residues" evidence="1">
    <location>
        <begin position="461"/>
        <end position="472"/>
    </location>
</feature>
<feature type="compositionally biased region" description="Basic and acidic residues" evidence="1">
    <location>
        <begin position="76"/>
        <end position="91"/>
    </location>
</feature>
<dbReference type="EMBL" id="JAGPUO010000001">
    <property type="protein sequence ID" value="KAG5665797.1"/>
    <property type="molecule type" value="Genomic_DNA"/>
</dbReference>
<evidence type="ECO:0000313" key="2">
    <source>
        <dbReference type="EMBL" id="KAG5665797.1"/>
    </source>
</evidence>
<feature type="region of interest" description="Disordered" evidence="1">
    <location>
        <begin position="113"/>
        <end position="205"/>
    </location>
</feature>
<accession>A0A9P7HIW1</accession>
<feature type="region of interest" description="Disordered" evidence="1">
    <location>
        <begin position="440"/>
        <end position="599"/>
    </location>
</feature>
<proteinExistence type="predicted"/>
<evidence type="ECO:0000256" key="1">
    <source>
        <dbReference type="SAM" id="MobiDB-lite"/>
    </source>
</evidence>
<feature type="compositionally biased region" description="Low complexity" evidence="1">
    <location>
        <begin position="376"/>
        <end position="385"/>
    </location>
</feature>
<reference evidence="2" key="1">
    <citation type="submission" date="2021-04" db="EMBL/GenBank/DDBJ databases">
        <title>Draft genome of Fusarium avenaceum strain F156N33, isolated from an atmospheric sample in Virginia.</title>
        <authorList>
            <person name="Yang S."/>
            <person name="Vinatzer B.A."/>
            <person name="Coleman J."/>
        </authorList>
    </citation>
    <scope>NUCLEOTIDE SEQUENCE</scope>
    <source>
        <strain evidence="2">F156N33</strain>
    </source>
</reference>
<dbReference type="AlphaFoldDB" id="A0A9P7HIW1"/>
<feature type="region of interest" description="Disordered" evidence="1">
    <location>
        <begin position="1"/>
        <end position="42"/>
    </location>
</feature>
<feature type="compositionally biased region" description="Pro residues" evidence="1">
    <location>
        <begin position="332"/>
        <end position="341"/>
    </location>
</feature>
<keyword evidence="3" id="KW-1185">Reference proteome</keyword>
<feature type="compositionally biased region" description="Polar residues" evidence="1">
    <location>
        <begin position="539"/>
        <end position="555"/>
    </location>
</feature>
<name>A0A9P7HIW1_9HYPO</name>
<feature type="region of interest" description="Disordered" evidence="1">
    <location>
        <begin position="76"/>
        <end position="96"/>
    </location>
</feature>
<feature type="compositionally biased region" description="Basic and acidic residues" evidence="1">
    <location>
        <begin position="293"/>
        <end position="309"/>
    </location>
</feature>
<organism evidence="2 3">
    <name type="scientific">Fusarium avenaceum</name>
    <dbReference type="NCBI Taxonomy" id="40199"/>
    <lineage>
        <taxon>Eukaryota</taxon>
        <taxon>Fungi</taxon>
        <taxon>Dikarya</taxon>
        <taxon>Ascomycota</taxon>
        <taxon>Pezizomycotina</taxon>
        <taxon>Sordariomycetes</taxon>
        <taxon>Hypocreomycetidae</taxon>
        <taxon>Hypocreales</taxon>
        <taxon>Nectriaceae</taxon>
        <taxon>Fusarium</taxon>
        <taxon>Fusarium tricinctum species complex</taxon>
    </lineage>
</organism>
<feature type="compositionally biased region" description="Acidic residues" evidence="1">
    <location>
        <begin position="387"/>
        <end position="397"/>
    </location>
</feature>
<feature type="region of interest" description="Disordered" evidence="1">
    <location>
        <begin position="262"/>
        <end position="428"/>
    </location>
</feature>
<evidence type="ECO:0000313" key="3">
    <source>
        <dbReference type="Proteomes" id="UP000782241"/>
    </source>
</evidence>
<comment type="caution">
    <text evidence="2">The sequence shown here is derived from an EMBL/GenBank/DDBJ whole genome shotgun (WGS) entry which is preliminary data.</text>
</comment>
<feature type="compositionally biased region" description="Basic and acidic residues" evidence="1">
    <location>
        <begin position="120"/>
        <end position="133"/>
    </location>
</feature>
<protein>
    <submittedName>
        <fullName evidence="2">Uncharacterized protein</fullName>
    </submittedName>
</protein>
<dbReference type="Proteomes" id="UP000782241">
    <property type="component" value="Unassembled WGS sequence"/>
</dbReference>